<proteinExistence type="predicted"/>
<accession>X1GTQ2</accession>
<evidence type="ECO:0000256" key="1">
    <source>
        <dbReference type="SAM" id="MobiDB-lite"/>
    </source>
</evidence>
<comment type="caution">
    <text evidence="2">The sequence shown here is derived from an EMBL/GenBank/DDBJ whole genome shotgun (WGS) entry which is preliminary data.</text>
</comment>
<evidence type="ECO:0000313" key="2">
    <source>
        <dbReference type="EMBL" id="GAH60532.1"/>
    </source>
</evidence>
<dbReference type="AlphaFoldDB" id="X1GTQ2"/>
<feature type="non-terminal residue" evidence="2">
    <location>
        <position position="31"/>
    </location>
</feature>
<name>X1GTQ2_9ZZZZ</name>
<feature type="region of interest" description="Disordered" evidence="1">
    <location>
        <begin position="1"/>
        <end position="31"/>
    </location>
</feature>
<sequence>MAYETPRERTWYKMSVPDEKPMTAPRERAIR</sequence>
<protein>
    <submittedName>
        <fullName evidence="2">Uncharacterized protein</fullName>
    </submittedName>
</protein>
<dbReference type="EMBL" id="BARU01018819">
    <property type="protein sequence ID" value="GAH60532.1"/>
    <property type="molecule type" value="Genomic_DNA"/>
</dbReference>
<organism evidence="2">
    <name type="scientific">marine sediment metagenome</name>
    <dbReference type="NCBI Taxonomy" id="412755"/>
    <lineage>
        <taxon>unclassified sequences</taxon>
        <taxon>metagenomes</taxon>
        <taxon>ecological metagenomes</taxon>
    </lineage>
</organism>
<reference evidence="2" key="1">
    <citation type="journal article" date="2014" name="Front. Microbiol.">
        <title>High frequency of phylogenetically diverse reductive dehalogenase-homologous genes in deep subseafloor sedimentary metagenomes.</title>
        <authorList>
            <person name="Kawai M."/>
            <person name="Futagami T."/>
            <person name="Toyoda A."/>
            <person name="Takaki Y."/>
            <person name="Nishi S."/>
            <person name="Hori S."/>
            <person name="Arai W."/>
            <person name="Tsubouchi T."/>
            <person name="Morono Y."/>
            <person name="Uchiyama I."/>
            <person name="Ito T."/>
            <person name="Fujiyama A."/>
            <person name="Inagaki F."/>
            <person name="Takami H."/>
        </authorList>
    </citation>
    <scope>NUCLEOTIDE SEQUENCE</scope>
    <source>
        <strain evidence="2">Expedition CK06-06</strain>
    </source>
</reference>
<gene>
    <name evidence="2" type="ORF">S03H2_31070</name>
</gene>